<gene>
    <name evidence="1" type="ORF">E7272_07705</name>
</gene>
<dbReference type="Proteomes" id="UP000766246">
    <property type="component" value="Unassembled WGS sequence"/>
</dbReference>
<evidence type="ECO:0000313" key="1">
    <source>
        <dbReference type="EMBL" id="MBE5919717.1"/>
    </source>
</evidence>
<dbReference type="EMBL" id="SVER01000017">
    <property type="protein sequence ID" value="MBE5919717.1"/>
    <property type="molecule type" value="Genomic_DNA"/>
</dbReference>
<name>A0A927U9Q4_9FIRM</name>
<comment type="caution">
    <text evidence="1">The sequence shown here is derived from an EMBL/GenBank/DDBJ whole genome shotgun (WGS) entry which is preliminary data.</text>
</comment>
<sequence>MLNINGNVFLKTAPTVEEGKDFATCLVRDGKAQYKCYFFDHVKEHVIEKGYKGGDYVNITAKVDKSKPQYLISPKKWKEIAPKQKNPTLFSSMFLKVTSIEPAVPDELEQRYQKKAEGKRKVLTLNDIE</sequence>
<protein>
    <submittedName>
        <fullName evidence="1">Uncharacterized protein</fullName>
    </submittedName>
</protein>
<accession>A0A927U9Q4</accession>
<organism evidence="1 2">
    <name type="scientific">Pseudobutyrivibrio ruminis</name>
    <dbReference type="NCBI Taxonomy" id="46206"/>
    <lineage>
        <taxon>Bacteria</taxon>
        <taxon>Bacillati</taxon>
        <taxon>Bacillota</taxon>
        <taxon>Clostridia</taxon>
        <taxon>Lachnospirales</taxon>
        <taxon>Lachnospiraceae</taxon>
        <taxon>Pseudobutyrivibrio</taxon>
    </lineage>
</organism>
<reference evidence="1" key="1">
    <citation type="submission" date="2019-04" db="EMBL/GenBank/DDBJ databases">
        <title>Evolution of Biomass-Degrading Anaerobic Consortia Revealed by Metagenomics.</title>
        <authorList>
            <person name="Peng X."/>
        </authorList>
    </citation>
    <scope>NUCLEOTIDE SEQUENCE</scope>
    <source>
        <strain evidence="1">SIG311</strain>
    </source>
</reference>
<dbReference type="AlphaFoldDB" id="A0A927U9Q4"/>
<evidence type="ECO:0000313" key="2">
    <source>
        <dbReference type="Proteomes" id="UP000766246"/>
    </source>
</evidence>
<proteinExistence type="predicted"/>